<name>A0A1I8N670_MUSDO</name>
<dbReference type="GO" id="GO:0004556">
    <property type="term" value="F:alpha-amylase activity"/>
    <property type="evidence" value="ECO:0007669"/>
    <property type="project" value="UniProtKB-UniRule"/>
</dbReference>
<evidence type="ECO:0000256" key="6">
    <source>
        <dbReference type="ARBA" id="ARBA00012595"/>
    </source>
</evidence>
<proteinExistence type="inferred from homology"/>
<reference evidence="20" key="1">
    <citation type="submission" date="2020-05" db="UniProtKB">
        <authorList>
            <consortium name="EnsemblMetazoa"/>
        </authorList>
    </citation>
    <scope>IDENTIFICATION</scope>
    <source>
        <strain evidence="20">Aabys</strain>
    </source>
</reference>
<dbReference type="EC" id="3.2.1.1" evidence="6 16"/>
<keyword evidence="9 16" id="KW-0378">Hydrolase</keyword>
<dbReference type="SMART" id="SM00642">
    <property type="entry name" value="Aamy"/>
    <property type="match status" value="1"/>
</dbReference>
<comment type="cofactor">
    <cofactor evidence="3">
        <name>chloride</name>
        <dbReference type="ChEBI" id="CHEBI:17996"/>
    </cofactor>
</comment>
<evidence type="ECO:0000259" key="19">
    <source>
        <dbReference type="SMART" id="SM00642"/>
    </source>
</evidence>
<keyword evidence="12" id="KW-0868">Chloride</keyword>
<protein>
    <recommendedName>
        <fullName evidence="6 16">Alpha-amylase</fullName>
        <ecNumber evidence="6 16">3.2.1.1</ecNumber>
    </recommendedName>
</protein>
<dbReference type="InterPro" id="IPR006046">
    <property type="entry name" value="Alpha_amylase"/>
</dbReference>
<accession>A0A1I8N670</accession>
<evidence type="ECO:0000256" key="12">
    <source>
        <dbReference type="ARBA" id="ARBA00023214"/>
    </source>
</evidence>
<feature type="chain" id="PRO_5044561289" description="Alpha-amylase" evidence="17">
    <location>
        <begin position="24"/>
        <end position="505"/>
    </location>
</feature>
<keyword evidence="13 16" id="KW-0119">Carbohydrate metabolism</keyword>
<evidence type="ECO:0000256" key="5">
    <source>
        <dbReference type="ARBA" id="ARBA00011245"/>
    </source>
</evidence>
<evidence type="ECO:0000256" key="15">
    <source>
        <dbReference type="RuleBase" id="RU003615"/>
    </source>
</evidence>
<comment type="subunit">
    <text evidence="5">Monomer.</text>
</comment>
<dbReference type="InterPro" id="IPR013780">
    <property type="entry name" value="Glyco_hydro_b"/>
</dbReference>
<dbReference type="AlphaFoldDB" id="A0A1I8N670"/>
<evidence type="ECO:0000256" key="7">
    <source>
        <dbReference type="ARBA" id="ARBA00022723"/>
    </source>
</evidence>
<keyword evidence="7" id="KW-0479">Metal-binding</keyword>
<dbReference type="KEGG" id="mde:131800409"/>
<evidence type="ECO:0000256" key="1">
    <source>
        <dbReference type="ARBA" id="ARBA00000548"/>
    </source>
</evidence>
<keyword evidence="8 17" id="KW-0732">Signal</keyword>
<dbReference type="GO" id="GO:0005975">
    <property type="term" value="P:carbohydrate metabolic process"/>
    <property type="evidence" value="ECO:0007669"/>
    <property type="project" value="InterPro"/>
</dbReference>
<dbReference type="VEuPathDB" id="VectorBase:MDOMA2_013181"/>
<dbReference type="InterPro" id="IPR006048">
    <property type="entry name" value="A-amylase/branching_C"/>
</dbReference>
<gene>
    <name evidence="20" type="primary">101897056</name>
</gene>
<dbReference type="SUPFAM" id="SSF51011">
    <property type="entry name" value="Glycosyl hydrolase domain"/>
    <property type="match status" value="1"/>
</dbReference>
<evidence type="ECO:0000256" key="9">
    <source>
        <dbReference type="ARBA" id="ARBA00022801"/>
    </source>
</evidence>
<comment type="similarity">
    <text evidence="4 15">Belongs to the glycosyl hydrolase 13 family.</text>
</comment>
<dbReference type="GO" id="GO:0046872">
    <property type="term" value="F:metal ion binding"/>
    <property type="evidence" value="ECO:0007669"/>
    <property type="project" value="UniProtKB-KW"/>
</dbReference>
<feature type="domain" description="Alpha-amylase C-terminal" evidence="18">
    <location>
        <begin position="416"/>
        <end position="503"/>
    </location>
</feature>
<dbReference type="VEuPathDB" id="VectorBase:MDOA011970"/>
<dbReference type="Pfam" id="PF02806">
    <property type="entry name" value="Alpha-amylase_C"/>
    <property type="match status" value="1"/>
</dbReference>
<organism evidence="20">
    <name type="scientific">Musca domestica</name>
    <name type="common">House fly</name>
    <dbReference type="NCBI Taxonomy" id="7370"/>
    <lineage>
        <taxon>Eukaryota</taxon>
        <taxon>Metazoa</taxon>
        <taxon>Ecdysozoa</taxon>
        <taxon>Arthropoda</taxon>
        <taxon>Hexapoda</taxon>
        <taxon>Insecta</taxon>
        <taxon>Pterygota</taxon>
        <taxon>Neoptera</taxon>
        <taxon>Endopterygota</taxon>
        <taxon>Diptera</taxon>
        <taxon>Brachycera</taxon>
        <taxon>Muscomorpha</taxon>
        <taxon>Muscoidea</taxon>
        <taxon>Muscidae</taxon>
        <taxon>Musca</taxon>
    </lineage>
</organism>
<dbReference type="Gene3D" id="2.60.40.1180">
    <property type="entry name" value="Golgi alpha-mannosidase II"/>
    <property type="match status" value="1"/>
</dbReference>
<dbReference type="PRINTS" id="PR00110">
    <property type="entry name" value="ALPHAAMYLASE"/>
</dbReference>
<dbReference type="CDD" id="cd11317">
    <property type="entry name" value="AmyAc_bac_euk_AmyA"/>
    <property type="match status" value="1"/>
</dbReference>
<keyword evidence="10" id="KW-0106">Calcium</keyword>
<dbReference type="InterPro" id="IPR006047">
    <property type="entry name" value="GH13_cat_dom"/>
</dbReference>
<evidence type="ECO:0000256" key="13">
    <source>
        <dbReference type="ARBA" id="ARBA00023277"/>
    </source>
</evidence>
<dbReference type="SUPFAM" id="SSF51445">
    <property type="entry name" value="(Trans)glycosidases"/>
    <property type="match status" value="1"/>
</dbReference>
<evidence type="ECO:0000256" key="2">
    <source>
        <dbReference type="ARBA" id="ARBA00001913"/>
    </source>
</evidence>
<dbReference type="OrthoDB" id="550577at2759"/>
<evidence type="ECO:0000256" key="17">
    <source>
        <dbReference type="SAM" id="SignalP"/>
    </source>
</evidence>
<evidence type="ECO:0000256" key="10">
    <source>
        <dbReference type="ARBA" id="ARBA00022837"/>
    </source>
</evidence>
<dbReference type="PANTHER" id="PTHR43447">
    <property type="entry name" value="ALPHA-AMYLASE"/>
    <property type="match status" value="1"/>
</dbReference>
<dbReference type="eggNOG" id="KOG2212">
    <property type="taxonomic scope" value="Eukaryota"/>
</dbReference>
<feature type="domain" description="Glycosyl hydrolase family 13 catalytic" evidence="19">
    <location>
        <begin position="34"/>
        <end position="407"/>
    </location>
</feature>
<comment type="cofactor">
    <cofactor evidence="2">
        <name>Ca(2+)</name>
        <dbReference type="ChEBI" id="CHEBI:29108"/>
    </cofactor>
</comment>
<dbReference type="SMART" id="SM00632">
    <property type="entry name" value="Aamy_C"/>
    <property type="match status" value="1"/>
</dbReference>
<dbReference type="STRING" id="7370.A0A1I8N670"/>
<comment type="catalytic activity">
    <reaction evidence="1 16">
        <text>Endohydrolysis of (1-&gt;4)-alpha-D-glucosidic linkages in polysaccharides containing three or more (1-&gt;4)-alpha-linked D-glucose units.</text>
        <dbReference type="EC" id="3.2.1.1"/>
    </reaction>
</comment>
<dbReference type="InterPro" id="IPR031319">
    <property type="entry name" value="A-amylase_C"/>
</dbReference>
<dbReference type="Pfam" id="PF00128">
    <property type="entry name" value="Alpha-amylase"/>
    <property type="match status" value="1"/>
</dbReference>
<feature type="signal peptide" evidence="17">
    <location>
        <begin position="1"/>
        <end position="23"/>
    </location>
</feature>
<evidence type="ECO:0000256" key="3">
    <source>
        <dbReference type="ARBA" id="ARBA00001923"/>
    </source>
</evidence>
<dbReference type="RefSeq" id="XP_005185255.2">
    <property type="nucleotide sequence ID" value="XM_005185198.4"/>
</dbReference>
<evidence type="ECO:0000313" key="20">
    <source>
        <dbReference type="EnsemblMetazoa" id="MDOA011970-PA"/>
    </source>
</evidence>
<evidence type="ECO:0000256" key="4">
    <source>
        <dbReference type="ARBA" id="ARBA00008061"/>
    </source>
</evidence>
<evidence type="ECO:0000256" key="11">
    <source>
        <dbReference type="ARBA" id="ARBA00023157"/>
    </source>
</evidence>
<evidence type="ECO:0000256" key="8">
    <source>
        <dbReference type="ARBA" id="ARBA00022729"/>
    </source>
</evidence>
<dbReference type="InterPro" id="IPR017853">
    <property type="entry name" value="GH"/>
</dbReference>
<keyword evidence="14 16" id="KW-0326">Glycosidase</keyword>
<evidence type="ECO:0000256" key="16">
    <source>
        <dbReference type="RuleBase" id="RU361134"/>
    </source>
</evidence>
<dbReference type="EnsemblMetazoa" id="MDOA011970-RA">
    <property type="protein sequence ID" value="MDOA011970-PA"/>
    <property type="gene ID" value="MDOA011970"/>
</dbReference>
<keyword evidence="11" id="KW-1015">Disulfide bond</keyword>
<sequence length="505" mass="56191">MGGGRCCFTLLLPIIFLLNLVGAQKQPLFTEQRSSIVHLFEWTWKDIAKECEDFLGPHGYGGVQISPPNEVIVQENNPWWARYQPVSYILTSRSGSEADLADMIKRCNQVGVRIYVDTVVNHMSGFKAGKTMGTAGSVAYYEQRSWPAVPYTVADFHPTCEIQNYQNATEVRDCQLGSLADLNQTLPHVREMIVNYMNHLIDLGVAGFRMDAAKHMWPEDLRAIYGSLKLLNAKHGFSPMSRPYIYQEVIDLGGEPIKKTDYNHLGAVTEFVFSKAIGEVFRGKKSLKSLKNWGPDWSMLPSEDAIVFVDNHDNQRGHGAGGADILTYKDADLYKAAVAFMLAHPYGKVTRVMSSYSFDNSDQGPPASKDGSITAPTFLANNQCDTAKSGWVCEHRWPEIHHMVKFRNTVNNQPLANWWENGENQIAFSRGNMGFVVFNLERDKDLKANLQTGLPKGVYCDIISGRKSCNSCTGLKVMVGADGKADISLAKGPKVLAIYAQSKLT</sequence>
<evidence type="ECO:0000256" key="14">
    <source>
        <dbReference type="ARBA" id="ARBA00023295"/>
    </source>
</evidence>
<dbReference type="Gene3D" id="3.20.20.80">
    <property type="entry name" value="Glycosidases"/>
    <property type="match status" value="1"/>
</dbReference>
<evidence type="ECO:0000259" key="18">
    <source>
        <dbReference type="SMART" id="SM00632"/>
    </source>
</evidence>